<dbReference type="RefSeq" id="WP_125977308.1">
    <property type="nucleotide sequence ID" value="NZ_BAAADY010000020.1"/>
</dbReference>
<dbReference type="AlphaFoldDB" id="A0A7X6BF34"/>
<keyword evidence="2" id="KW-1185">Reference proteome</keyword>
<reference evidence="1 2" key="1">
    <citation type="submission" date="2020-03" db="EMBL/GenBank/DDBJ databases">
        <title>Genomic Encyclopedia of Type Strains, Phase IV (KMG-IV): sequencing the most valuable type-strain genomes for metagenomic binning, comparative biology and taxonomic classification.</title>
        <authorList>
            <person name="Goeker M."/>
        </authorList>
    </citation>
    <scope>NUCLEOTIDE SEQUENCE [LARGE SCALE GENOMIC DNA]</scope>
    <source>
        <strain evidence="1 2">DSM 7225</strain>
    </source>
</reference>
<accession>A0A7X6BF34</accession>
<gene>
    <name evidence="1" type="ORF">GGR89_003763</name>
</gene>
<protein>
    <submittedName>
        <fullName evidence="1">Chaperonin cofactor prefoldin</fullName>
    </submittedName>
</protein>
<dbReference type="EMBL" id="JAATJB010000015">
    <property type="protein sequence ID" value="NJB99422.1"/>
    <property type="molecule type" value="Genomic_DNA"/>
</dbReference>
<name>A0A7X6BF34_9SPHN</name>
<sequence>MLGNLADLAATGLASEPTIRKWIAAQPDQAWIRKRGSNGDAYEIDIPAAIAAWQAEEARKTEEARKRAEDLRQLGLDLGVGVTAQPMAGFSIAERKQLLEEEVIATKLAEKRRELVPFVEVVGAIGDILSRFQQRQATFTARLAKKIDLTRDQLTAIERLMHDDQQQLATMMENWSNEFGDGAHDPAAALGDSALSN</sequence>
<organism evidence="1 2">
    <name type="scientific">Sphingomonas trueperi</name>
    <dbReference type="NCBI Taxonomy" id="53317"/>
    <lineage>
        <taxon>Bacteria</taxon>
        <taxon>Pseudomonadati</taxon>
        <taxon>Pseudomonadota</taxon>
        <taxon>Alphaproteobacteria</taxon>
        <taxon>Sphingomonadales</taxon>
        <taxon>Sphingomonadaceae</taxon>
        <taxon>Sphingomonas</taxon>
    </lineage>
</organism>
<comment type="caution">
    <text evidence="1">The sequence shown here is derived from an EMBL/GenBank/DDBJ whole genome shotgun (WGS) entry which is preliminary data.</text>
</comment>
<dbReference type="Proteomes" id="UP000531251">
    <property type="component" value="Unassembled WGS sequence"/>
</dbReference>
<proteinExistence type="predicted"/>
<evidence type="ECO:0000313" key="1">
    <source>
        <dbReference type="EMBL" id="NJB99422.1"/>
    </source>
</evidence>
<evidence type="ECO:0000313" key="2">
    <source>
        <dbReference type="Proteomes" id="UP000531251"/>
    </source>
</evidence>